<dbReference type="RefSeq" id="WP_379723972.1">
    <property type="nucleotide sequence ID" value="NZ_JBHRYJ010000001.1"/>
</dbReference>
<evidence type="ECO:0000313" key="3">
    <source>
        <dbReference type="Proteomes" id="UP001595711"/>
    </source>
</evidence>
<feature type="domain" description="CHAD" evidence="1">
    <location>
        <begin position="186"/>
        <end position="482"/>
    </location>
</feature>
<dbReference type="PROSITE" id="PS51708">
    <property type="entry name" value="CHAD"/>
    <property type="match status" value="1"/>
</dbReference>
<dbReference type="EMBL" id="JBHRYJ010000001">
    <property type="protein sequence ID" value="MFC3675423.1"/>
    <property type="molecule type" value="Genomic_DNA"/>
</dbReference>
<comment type="caution">
    <text evidence="2">The sequence shown here is derived from an EMBL/GenBank/DDBJ whole genome shotgun (WGS) entry which is preliminary data.</text>
</comment>
<dbReference type="InterPro" id="IPR038186">
    <property type="entry name" value="CHAD_dom_sf"/>
</dbReference>
<keyword evidence="3" id="KW-1185">Reference proteome</keyword>
<dbReference type="SMART" id="SM00880">
    <property type="entry name" value="CHAD"/>
    <property type="match status" value="1"/>
</dbReference>
<dbReference type="Proteomes" id="UP001595711">
    <property type="component" value="Unassembled WGS sequence"/>
</dbReference>
<dbReference type="PANTHER" id="PTHR39339">
    <property type="entry name" value="SLR1444 PROTEIN"/>
    <property type="match status" value="1"/>
</dbReference>
<name>A0ABV7VD51_9PROT</name>
<dbReference type="InterPro" id="IPR007899">
    <property type="entry name" value="CHAD_dom"/>
</dbReference>
<evidence type="ECO:0000313" key="2">
    <source>
        <dbReference type="EMBL" id="MFC3675423.1"/>
    </source>
</evidence>
<accession>A0ABV7VD51</accession>
<dbReference type="PANTHER" id="PTHR39339:SF1">
    <property type="entry name" value="CHAD DOMAIN-CONTAINING PROTEIN"/>
    <property type="match status" value="1"/>
</dbReference>
<proteinExistence type="predicted"/>
<dbReference type="Pfam" id="PF05235">
    <property type="entry name" value="CHAD"/>
    <property type="match status" value="1"/>
</dbReference>
<gene>
    <name evidence="2" type="ORF">ACFOOQ_07705</name>
</gene>
<reference evidence="3" key="1">
    <citation type="journal article" date="2019" name="Int. J. Syst. Evol. Microbiol.">
        <title>The Global Catalogue of Microorganisms (GCM) 10K type strain sequencing project: providing services to taxonomists for standard genome sequencing and annotation.</title>
        <authorList>
            <consortium name="The Broad Institute Genomics Platform"/>
            <consortium name="The Broad Institute Genome Sequencing Center for Infectious Disease"/>
            <person name="Wu L."/>
            <person name="Ma J."/>
        </authorList>
    </citation>
    <scope>NUCLEOTIDE SEQUENCE [LARGE SCALE GENOMIC DNA]</scope>
    <source>
        <strain evidence="3">KCTC 42182</strain>
    </source>
</reference>
<protein>
    <submittedName>
        <fullName evidence="2">CHAD domain-containing protein</fullName>
    </submittedName>
</protein>
<dbReference type="Gene3D" id="1.40.20.10">
    <property type="entry name" value="CHAD domain"/>
    <property type="match status" value="1"/>
</dbReference>
<organism evidence="2 3">
    <name type="scientific">Ferrovibrio xuzhouensis</name>
    <dbReference type="NCBI Taxonomy" id="1576914"/>
    <lineage>
        <taxon>Bacteria</taxon>
        <taxon>Pseudomonadati</taxon>
        <taxon>Pseudomonadota</taxon>
        <taxon>Alphaproteobacteria</taxon>
        <taxon>Rhodospirillales</taxon>
        <taxon>Rhodospirillaceae</taxon>
        <taxon>Ferrovibrio</taxon>
    </lineage>
</organism>
<sequence length="482" mass="52211">MSVPPALLHLAIPPGSLRRARRHPRLAALSGQRSAVSRPALTVEDTAGRAFAAAGWLCLGVADAATQRHETLPVAGLPLKDAPPLDDSRTILAEGQAEITGRLLADGLELRLVHQRLTRGDETADCGEILLQGPADAAIALALALADDLPLAWSGAPPLISAVAALGIVEPPPLRAGPIPFDLPGDADTLAMFCAIVRHCLLQFDGNMLPVLRNRDIEGVHQMRVALRRLRSALSLFAPALPAALTDPLIAELRWLNGPLGRKRDIDVFLAETLVPLSAKLPDPKGLRHLATVLEDRREAAQVALDAALRSPRCLRLRLGFEDLLLKLPQAVTDSWDTALREAATQPARRFAAALLQRRARKVRKLGKRHDELDAESLHVLRIQAKKLRYAVEFFRPLFGRKSVRRFHGALAQLQDCLGALNDAAVGNMLMRDVLAAPAGDPAAAAIAGWFIGRQEMQLAHLGDAWNIYAKTAPFWKDALED</sequence>
<evidence type="ECO:0000259" key="1">
    <source>
        <dbReference type="PROSITE" id="PS51708"/>
    </source>
</evidence>